<feature type="compositionally biased region" description="Pro residues" evidence="6">
    <location>
        <begin position="374"/>
        <end position="397"/>
    </location>
</feature>
<keyword evidence="7" id="KW-0472">Membrane</keyword>
<comment type="caution">
    <text evidence="10">The sequence shown here is derived from an EMBL/GenBank/DDBJ whole genome shotgun (WGS) entry which is preliminary data.</text>
</comment>
<feature type="domain" description="RNA polymerase sigma-70 region 2" evidence="8">
    <location>
        <begin position="34"/>
        <end position="101"/>
    </location>
</feature>
<dbReference type="SUPFAM" id="SSF88659">
    <property type="entry name" value="Sigma3 and sigma4 domains of RNA polymerase sigma factors"/>
    <property type="match status" value="1"/>
</dbReference>
<dbReference type="Gene3D" id="1.10.10.10">
    <property type="entry name" value="Winged helix-like DNA-binding domain superfamily/Winged helix DNA-binding domain"/>
    <property type="match status" value="1"/>
</dbReference>
<keyword evidence="7" id="KW-1133">Transmembrane helix</keyword>
<keyword evidence="11" id="KW-1185">Reference proteome</keyword>
<dbReference type="SUPFAM" id="SSF88946">
    <property type="entry name" value="Sigma2 domain of RNA polymerase sigma factors"/>
    <property type="match status" value="1"/>
</dbReference>
<dbReference type="PRINTS" id="PR01217">
    <property type="entry name" value="PRICHEXTENSN"/>
</dbReference>
<feature type="transmembrane region" description="Helical" evidence="7">
    <location>
        <begin position="292"/>
        <end position="312"/>
    </location>
</feature>
<gene>
    <name evidence="10" type="ORF">GCM10022214_83870</name>
</gene>
<feature type="transmembrane region" description="Helical" evidence="7">
    <location>
        <begin position="257"/>
        <end position="280"/>
    </location>
</feature>
<dbReference type="NCBIfam" id="TIGR02937">
    <property type="entry name" value="sigma70-ECF"/>
    <property type="match status" value="1"/>
</dbReference>
<dbReference type="Pfam" id="PF04542">
    <property type="entry name" value="Sigma70_r2"/>
    <property type="match status" value="1"/>
</dbReference>
<dbReference type="InterPro" id="IPR027383">
    <property type="entry name" value="Znf_put"/>
</dbReference>
<evidence type="ECO:0000256" key="3">
    <source>
        <dbReference type="ARBA" id="ARBA00023082"/>
    </source>
</evidence>
<feature type="domain" description="Putative zinc-finger" evidence="9">
    <location>
        <begin position="203"/>
        <end position="236"/>
    </location>
</feature>
<sequence>MSDAASPDPSATEASDAALMSRIHAGDMSAYAELYERHLAAARTLARHLIGADAAEDVVQDAFAKVLDMLRRGGGPRSGFRPYLLTAVRRTVYDRYRGERRLQSTDQIEMYDPGVPFVDPALEGLERSMIVRAFRSLPERWQTVLWHTEIEGARPAEVAPLLGLTPNGVAALAYRAREGLRQAYLQMHLPTTDPAAAPLDEECRATLDKMGSYVRGGLSRRESRPVGRHLDDCERCKAIYAELTVINSALRDVIGPLFLGAATTAYVGAAKGGSVFGGVLGRWRRLPKRRQALGAGAAAALAALVGLALVLMSGSEPIQPTPRPPAHSPSPAPPQSAPDPKPPAAQPPPAVTPPVPRDTPSSRSPAPGADPETDPAPEPGAHPVPTPSPSANPPAVQPPARLTVRIGAVGALVRDQPGIVAISVGNDGAGLSGDLVADVALPPGVTYAGGPTGRDAALFTKRHAPGDGWHCRPGASRVRCTRAPLPPGAVTTAYLHVDVDAAAPYDTPPAATVTSDGEDAAEARAPHGVMRDGLPARFAADGNLRVVHAGNALLTCEHSRSGCRRAVRREGERRDNDRWRMRRLDRDGSNATRTSSAARVRLPRRPEVLWAGLYWSATARADGPVTLELRPPGGSYRTIRATEVSRGRLPSGPVYQAFADVTSLVRQYGGGVWWGADPPLRTGVARYAGWALVVVAASPDAPHQQAMVLDTLGARRAPALGPGLRRRLDAPVGGLFTGARPGRVGAVTWEGDADLPGDRLLLDGRPLVPTSGDRDPRNVLDGSADGAIDSELSFGIDVDVFPAFLRRAGTVAFTTGRDACLPGVLTVAGPFPG</sequence>
<dbReference type="Gene3D" id="1.10.1740.10">
    <property type="match status" value="1"/>
</dbReference>
<evidence type="ECO:0000256" key="6">
    <source>
        <dbReference type="SAM" id="MobiDB-lite"/>
    </source>
</evidence>
<dbReference type="InterPro" id="IPR013325">
    <property type="entry name" value="RNA_pol_sigma_r2"/>
</dbReference>
<reference evidence="11" key="1">
    <citation type="journal article" date="2019" name="Int. J. Syst. Evol. Microbiol.">
        <title>The Global Catalogue of Microorganisms (GCM) 10K type strain sequencing project: providing services to taxonomists for standard genome sequencing and annotation.</title>
        <authorList>
            <consortium name="The Broad Institute Genomics Platform"/>
            <consortium name="The Broad Institute Genome Sequencing Center for Infectious Disease"/>
            <person name="Wu L."/>
            <person name="Ma J."/>
        </authorList>
    </citation>
    <scope>NUCLEOTIDE SEQUENCE [LARGE SCALE GENOMIC DNA]</scope>
    <source>
        <strain evidence="11">JCM 16702</strain>
    </source>
</reference>
<dbReference type="RefSeq" id="WP_344958821.1">
    <property type="nucleotide sequence ID" value="NZ_BAAAZG010000080.1"/>
</dbReference>
<evidence type="ECO:0000256" key="1">
    <source>
        <dbReference type="ARBA" id="ARBA00010641"/>
    </source>
</evidence>
<evidence type="ECO:0000313" key="10">
    <source>
        <dbReference type="EMBL" id="GAA4104564.1"/>
    </source>
</evidence>
<evidence type="ECO:0000256" key="2">
    <source>
        <dbReference type="ARBA" id="ARBA00023015"/>
    </source>
</evidence>
<dbReference type="InterPro" id="IPR007627">
    <property type="entry name" value="RNA_pol_sigma70_r2"/>
</dbReference>
<accession>A0ABP7X583</accession>
<keyword evidence="4" id="KW-0238">DNA-binding</keyword>
<dbReference type="Pfam" id="PF13490">
    <property type="entry name" value="zf-HC2"/>
    <property type="match status" value="1"/>
</dbReference>
<feature type="compositionally biased region" description="Pro residues" evidence="6">
    <location>
        <begin position="319"/>
        <end position="357"/>
    </location>
</feature>
<evidence type="ECO:0000259" key="9">
    <source>
        <dbReference type="Pfam" id="PF13490"/>
    </source>
</evidence>
<evidence type="ECO:0008006" key="12">
    <source>
        <dbReference type="Google" id="ProtNLM"/>
    </source>
</evidence>
<dbReference type="InterPro" id="IPR036388">
    <property type="entry name" value="WH-like_DNA-bd_sf"/>
</dbReference>
<dbReference type="InterPro" id="IPR041916">
    <property type="entry name" value="Anti_sigma_zinc_sf"/>
</dbReference>
<proteinExistence type="inferred from homology"/>
<dbReference type="InterPro" id="IPR013324">
    <property type="entry name" value="RNA_pol_sigma_r3/r4-like"/>
</dbReference>
<name>A0ABP7X583_9ACTN</name>
<dbReference type="PANTHER" id="PTHR43133">
    <property type="entry name" value="RNA POLYMERASE ECF-TYPE SIGMA FACTO"/>
    <property type="match status" value="1"/>
</dbReference>
<organism evidence="10 11">
    <name type="scientific">Actinomadura miaoliensis</name>
    <dbReference type="NCBI Taxonomy" id="430685"/>
    <lineage>
        <taxon>Bacteria</taxon>
        <taxon>Bacillati</taxon>
        <taxon>Actinomycetota</taxon>
        <taxon>Actinomycetes</taxon>
        <taxon>Streptosporangiales</taxon>
        <taxon>Thermomonosporaceae</taxon>
        <taxon>Actinomadura</taxon>
    </lineage>
</organism>
<keyword evidence="2" id="KW-0805">Transcription regulation</keyword>
<keyword evidence="5" id="KW-0804">Transcription</keyword>
<keyword evidence="3" id="KW-0731">Sigma factor</keyword>
<evidence type="ECO:0000259" key="8">
    <source>
        <dbReference type="Pfam" id="PF04542"/>
    </source>
</evidence>
<dbReference type="InterPro" id="IPR039425">
    <property type="entry name" value="RNA_pol_sigma-70-like"/>
</dbReference>
<feature type="region of interest" description="Disordered" evidence="6">
    <location>
        <begin position="316"/>
        <end position="398"/>
    </location>
</feature>
<comment type="similarity">
    <text evidence="1">Belongs to the sigma-70 factor family. ECF subfamily.</text>
</comment>
<dbReference type="InterPro" id="IPR014284">
    <property type="entry name" value="RNA_pol_sigma-70_dom"/>
</dbReference>
<dbReference type="PANTHER" id="PTHR43133:SF8">
    <property type="entry name" value="RNA POLYMERASE SIGMA FACTOR HI_1459-RELATED"/>
    <property type="match status" value="1"/>
</dbReference>
<evidence type="ECO:0000256" key="4">
    <source>
        <dbReference type="ARBA" id="ARBA00023125"/>
    </source>
</evidence>
<evidence type="ECO:0000256" key="7">
    <source>
        <dbReference type="SAM" id="Phobius"/>
    </source>
</evidence>
<keyword evidence="7" id="KW-0812">Transmembrane</keyword>
<protein>
    <recommendedName>
        <fullName evidence="12">Sigma-70 family RNA polymerase sigma factor</fullName>
    </recommendedName>
</protein>
<dbReference type="Proteomes" id="UP001500683">
    <property type="component" value="Unassembled WGS sequence"/>
</dbReference>
<evidence type="ECO:0000313" key="11">
    <source>
        <dbReference type="Proteomes" id="UP001500683"/>
    </source>
</evidence>
<dbReference type="EMBL" id="BAAAZG010000080">
    <property type="protein sequence ID" value="GAA4104564.1"/>
    <property type="molecule type" value="Genomic_DNA"/>
</dbReference>
<dbReference type="Gene3D" id="1.10.10.1320">
    <property type="entry name" value="Anti-sigma factor, zinc-finger domain"/>
    <property type="match status" value="1"/>
</dbReference>
<evidence type="ECO:0000256" key="5">
    <source>
        <dbReference type="ARBA" id="ARBA00023163"/>
    </source>
</evidence>